<dbReference type="Proteomes" id="UP000824120">
    <property type="component" value="Chromosome 10"/>
</dbReference>
<reference evidence="2 3" key="1">
    <citation type="submission" date="2020-09" db="EMBL/GenBank/DDBJ databases">
        <title>De no assembly of potato wild relative species, Solanum commersonii.</title>
        <authorList>
            <person name="Cho K."/>
        </authorList>
    </citation>
    <scope>NUCLEOTIDE SEQUENCE [LARGE SCALE GENOMIC DNA]</scope>
    <source>
        <strain evidence="2">LZ3.2</strain>
        <tissue evidence="2">Leaf</tissue>
    </source>
</reference>
<evidence type="ECO:0000256" key="1">
    <source>
        <dbReference type="SAM" id="MobiDB-lite"/>
    </source>
</evidence>
<gene>
    <name evidence="2" type="ORF">H5410_050907</name>
</gene>
<proteinExistence type="predicted"/>
<feature type="region of interest" description="Disordered" evidence="1">
    <location>
        <begin position="83"/>
        <end position="108"/>
    </location>
</feature>
<name>A0A9J5WZD4_SOLCO</name>
<comment type="caution">
    <text evidence="2">The sequence shown here is derived from an EMBL/GenBank/DDBJ whole genome shotgun (WGS) entry which is preliminary data.</text>
</comment>
<sequence>MPVLSQYLIKILKFQAQNEANRAEKNKKWNPVDRRVQLGESPKRHEPPFVLVREALKEVDQKARKGAVSESLISVAKQYCGSPSSSAISTNVAEQSSAAQSVKTISAS</sequence>
<protein>
    <submittedName>
        <fullName evidence="2">Uncharacterized protein</fullName>
    </submittedName>
</protein>
<dbReference type="EMBL" id="JACXVP010000010">
    <property type="protein sequence ID" value="KAG5580280.1"/>
    <property type="molecule type" value="Genomic_DNA"/>
</dbReference>
<dbReference type="AlphaFoldDB" id="A0A9J5WZD4"/>
<accession>A0A9J5WZD4</accession>
<evidence type="ECO:0000313" key="3">
    <source>
        <dbReference type="Proteomes" id="UP000824120"/>
    </source>
</evidence>
<evidence type="ECO:0000313" key="2">
    <source>
        <dbReference type="EMBL" id="KAG5580280.1"/>
    </source>
</evidence>
<keyword evidence="3" id="KW-1185">Reference proteome</keyword>
<feature type="region of interest" description="Disordered" evidence="1">
    <location>
        <begin position="22"/>
        <end position="41"/>
    </location>
</feature>
<organism evidence="2 3">
    <name type="scientific">Solanum commersonii</name>
    <name type="common">Commerson's wild potato</name>
    <name type="synonym">Commerson's nightshade</name>
    <dbReference type="NCBI Taxonomy" id="4109"/>
    <lineage>
        <taxon>Eukaryota</taxon>
        <taxon>Viridiplantae</taxon>
        <taxon>Streptophyta</taxon>
        <taxon>Embryophyta</taxon>
        <taxon>Tracheophyta</taxon>
        <taxon>Spermatophyta</taxon>
        <taxon>Magnoliopsida</taxon>
        <taxon>eudicotyledons</taxon>
        <taxon>Gunneridae</taxon>
        <taxon>Pentapetalae</taxon>
        <taxon>asterids</taxon>
        <taxon>lamiids</taxon>
        <taxon>Solanales</taxon>
        <taxon>Solanaceae</taxon>
        <taxon>Solanoideae</taxon>
        <taxon>Solaneae</taxon>
        <taxon>Solanum</taxon>
    </lineage>
</organism>